<dbReference type="Pfam" id="PF01809">
    <property type="entry name" value="YidD"/>
    <property type="match status" value="1"/>
</dbReference>
<sequence>MTALGNIAKGAALGALWLYKRTLSPVLYFFGARCRHYPSCSDYAAEAFHQHSPWRAFWLTLSRLSRCHPFGSHGIDPVPKGQGGAWWQIWRLGDWAWTERGGDESNRDETNRKARRP</sequence>
<accession>A0A3B0SL35</accession>
<dbReference type="HAMAP" id="MF_00386">
    <property type="entry name" value="UPF0161_YidD"/>
    <property type="match status" value="1"/>
</dbReference>
<dbReference type="PANTHER" id="PTHR33383:SF1">
    <property type="entry name" value="MEMBRANE PROTEIN INSERTION EFFICIENCY FACTOR-RELATED"/>
    <property type="match status" value="1"/>
</dbReference>
<proteinExistence type="inferred from homology"/>
<dbReference type="AlphaFoldDB" id="A0A3B0SL35"/>
<dbReference type="EMBL" id="UOEH01000525">
    <property type="protein sequence ID" value="VAW06535.1"/>
    <property type="molecule type" value="Genomic_DNA"/>
</dbReference>
<organism evidence="1">
    <name type="scientific">hydrothermal vent metagenome</name>
    <dbReference type="NCBI Taxonomy" id="652676"/>
    <lineage>
        <taxon>unclassified sequences</taxon>
        <taxon>metagenomes</taxon>
        <taxon>ecological metagenomes</taxon>
    </lineage>
</organism>
<dbReference type="InterPro" id="IPR002696">
    <property type="entry name" value="Membr_insert_effic_factor_YidD"/>
</dbReference>
<evidence type="ECO:0000313" key="1">
    <source>
        <dbReference type="EMBL" id="VAW06535.1"/>
    </source>
</evidence>
<protein>
    <submittedName>
        <fullName evidence="1">Membrane protein insertion efficiency factor YidD</fullName>
    </submittedName>
</protein>
<dbReference type="NCBIfam" id="TIGR00278">
    <property type="entry name" value="membrane protein insertion efficiency factor YidD"/>
    <property type="match status" value="1"/>
</dbReference>
<dbReference type="PANTHER" id="PTHR33383">
    <property type="entry name" value="MEMBRANE PROTEIN INSERTION EFFICIENCY FACTOR-RELATED"/>
    <property type="match status" value="1"/>
</dbReference>
<gene>
    <name evidence="1" type="ORF">MNBD_ALPHA05-1503</name>
</gene>
<reference evidence="1" key="1">
    <citation type="submission" date="2018-06" db="EMBL/GenBank/DDBJ databases">
        <authorList>
            <person name="Zhirakovskaya E."/>
        </authorList>
    </citation>
    <scope>NUCLEOTIDE SEQUENCE</scope>
</reference>
<dbReference type="SMART" id="SM01234">
    <property type="entry name" value="Haemolytic"/>
    <property type="match status" value="1"/>
</dbReference>
<name>A0A3B0SL35_9ZZZZ</name>